<feature type="region of interest" description="Disordered" evidence="2">
    <location>
        <begin position="68"/>
        <end position="93"/>
    </location>
</feature>
<accession>A0AAD5Y2T2</accession>
<feature type="transmembrane region" description="Helical" evidence="3">
    <location>
        <begin position="305"/>
        <end position="324"/>
    </location>
</feature>
<evidence type="ECO:0000256" key="3">
    <source>
        <dbReference type="SAM" id="Phobius"/>
    </source>
</evidence>
<feature type="transmembrane region" description="Helical" evidence="3">
    <location>
        <begin position="419"/>
        <end position="438"/>
    </location>
</feature>
<evidence type="ECO:0000256" key="2">
    <source>
        <dbReference type="SAM" id="MobiDB-lite"/>
    </source>
</evidence>
<keyword evidence="6" id="KW-1185">Reference proteome</keyword>
<dbReference type="InterPro" id="IPR051361">
    <property type="entry name" value="ThrE/Ser_Exporter"/>
</dbReference>
<protein>
    <recommendedName>
        <fullName evidence="4">Threonine/serine exporter-like N-terminal domain-containing protein</fullName>
    </recommendedName>
</protein>
<comment type="caution">
    <text evidence="5">The sequence shown here is derived from an EMBL/GenBank/DDBJ whole genome shotgun (WGS) entry which is preliminary data.</text>
</comment>
<comment type="similarity">
    <text evidence="1">Belongs to the ThrE exporter (TC 2.A.79) family.</text>
</comment>
<evidence type="ECO:0000313" key="5">
    <source>
        <dbReference type="EMBL" id="KAJ3226194.1"/>
    </source>
</evidence>
<proteinExistence type="inferred from homology"/>
<evidence type="ECO:0000256" key="1">
    <source>
        <dbReference type="ARBA" id="ARBA00034125"/>
    </source>
</evidence>
<sequence length="465" mass="51817">MTFNLDCYPEVCGLNDANPLFGGTLKKSSEKEFKVSSLKRKITKHKETLSRKKTLQDATLQKQFANSVNEGEAQEVSNSSYQNDPPLSHPNVSENEITYFNNERTSATLKKMICGYLTSSESHIQNYDYDGDCDSTNRLTNFDDVDDITYTSKMDFLIELAKAFILYGVPSHRLESQLHRVSKAVDLKSEFFVLPGVIMISFGNESSESSTHLLKVISGYHMAKLSAVNQLCNDIIDGKASCIEGLYTLDSIAESRFGLNRVGLVSNEDVDIENVKKETLRSNSSVPQRKNGFFGAVEQRFCDRYTFLFIFPIMSFTLCILGFSGTWVDSVFSAFLGLVVGLFVALVAKFPKTSSILEFVSAFFIAILTRLFQLYCYKNGICLNVTITQLSGLSMLLPGMSLTFAITEISTKNLITGTVKLFFALFTAMMIGFGLFMGDSIKFLIKIPNQLSCSVSSTAHIPPFW</sequence>
<dbReference type="EMBL" id="JADGJW010000042">
    <property type="protein sequence ID" value="KAJ3226194.1"/>
    <property type="molecule type" value="Genomic_DNA"/>
</dbReference>
<feature type="transmembrane region" description="Helical" evidence="3">
    <location>
        <begin position="387"/>
        <end position="407"/>
    </location>
</feature>
<keyword evidence="3" id="KW-0472">Membrane</keyword>
<dbReference type="Pfam" id="PF06738">
    <property type="entry name" value="ThrE"/>
    <property type="match status" value="2"/>
</dbReference>
<dbReference type="InterPro" id="IPR010619">
    <property type="entry name" value="ThrE-like_N"/>
</dbReference>
<keyword evidence="3" id="KW-1133">Transmembrane helix</keyword>
<evidence type="ECO:0000313" key="6">
    <source>
        <dbReference type="Proteomes" id="UP001211065"/>
    </source>
</evidence>
<feature type="domain" description="Threonine/serine exporter-like N-terminal" evidence="4">
    <location>
        <begin position="155"/>
        <end position="256"/>
    </location>
</feature>
<evidence type="ECO:0000259" key="4">
    <source>
        <dbReference type="Pfam" id="PF06738"/>
    </source>
</evidence>
<feature type="transmembrane region" description="Helical" evidence="3">
    <location>
        <begin position="355"/>
        <end position="375"/>
    </location>
</feature>
<feature type="transmembrane region" description="Helical" evidence="3">
    <location>
        <begin position="330"/>
        <end position="348"/>
    </location>
</feature>
<organism evidence="5 6">
    <name type="scientific">Clydaea vesicula</name>
    <dbReference type="NCBI Taxonomy" id="447962"/>
    <lineage>
        <taxon>Eukaryota</taxon>
        <taxon>Fungi</taxon>
        <taxon>Fungi incertae sedis</taxon>
        <taxon>Chytridiomycota</taxon>
        <taxon>Chytridiomycota incertae sedis</taxon>
        <taxon>Chytridiomycetes</taxon>
        <taxon>Lobulomycetales</taxon>
        <taxon>Lobulomycetaceae</taxon>
        <taxon>Clydaea</taxon>
    </lineage>
</organism>
<dbReference type="PANTHER" id="PTHR31082:SF4">
    <property type="entry name" value="PHEROMONE-REGULATED MEMBRANE PROTEIN 10"/>
    <property type="match status" value="1"/>
</dbReference>
<name>A0AAD5Y2T2_9FUNG</name>
<feature type="domain" description="Threonine/serine exporter-like N-terminal" evidence="4">
    <location>
        <begin position="304"/>
        <end position="438"/>
    </location>
</feature>
<dbReference type="GO" id="GO:0022857">
    <property type="term" value="F:transmembrane transporter activity"/>
    <property type="evidence" value="ECO:0007669"/>
    <property type="project" value="InterPro"/>
</dbReference>
<gene>
    <name evidence="5" type="ORF">HK099_005420</name>
</gene>
<dbReference type="Proteomes" id="UP001211065">
    <property type="component" value="Unassembled WGS sequence"/>
</dbReference>
<keyword evidence="3" id="KW-0812">Transmembrane</keyword>
<dbReference type="AlphaFoldDB" id="A0AAD5Y2T2"/>
<dbReference type="PANTHER" id="PTHR31082">
    <property type="entry name" value="PHEROMONE-REGULATED MEMBRANE PROTEIN 10"/>
    <property type="match status" value="1"/>
</dbReference>
<reference evidence="5" key="1">
    <citation type="submission" date="2020-05" db="EMBL/GenBank/DDBJ databases">
        <title>Phylogenomic resolution of chytrid fungi.</title>
        <authorList>
            <person name="Stajich J.E."/>
            <person name="Amses K."/>
            <person name="Simmons R."/>
            <person name="Seto K."/>
            <person name="Myers J."/>
            <person name="Bonds A."/>
            <person name="Quandt C.A."/>
            <person name="Barry K."/>
            <person name="Liu P."/>
            <person name="Grigoriev I."/>
            <person name="Longcore J.E."/>
            <person name="James T.Y."/>
        </authorList>
    </citation>
    <scope>NUCLEOTIDE SEQUENCE</scope>
    <source>
        <strain evidence="5">JEL0476</strain>
    </source>
</reference>